<keyword evidence="4" id="KW-0677">Repeat</keyword>
<evidence type="ECO:0000256" key="10">
    <source>
        <dbReference type="ARBA" id="ARBA00023274"/>
    </source>
</evidence>
<comment type="similarity">
    <text evidence="2">Belongs to the mitochondrion-specific ribosomal protein mS39 family.</text>
</comment>
<evidence type="ECO:0000256" key="12">
    <source>
        <dbReference type="PROSITE-ProRule" id="PRU00708"/>
    </source>
</evidence>
<evidence type="ECO:0000313" key="13">
    <source>
        <dbReference type="Proteomes" id="UP000694846"/>
    </source>
</evidence>
<dbReference type="GO" id="GO:0005840">
    <property type="term" value="C:ribosome"/>
    <property type="evidence" value="ECO:0007669"/>
    <property type="project" value="UniProtKB-KW"/>
</dbReference>
<evidence type="ECO:0000313" key="14">
    <source>
        <dbReference type="RefSeq" id="XP_025415917.1"/>
    </source>
</evidence>
<keyword evidence="10" id="KW-0687">Ribonucleoprotein</keyword>
<dbReference type="GO" id="GO:0019843">
    <property type="term" value="F:rRNA binding"/>
    <property type="evidence" value="ECO:0007669"/>
    <property type="project" value="UniProtKB-KW"/>
</dbReference>
<protein>
    <recommendedName>
        <fullName evidence="11">Small ribosomal subunit protein mS39</fullName>
    </recommendedName>
</protein>
<evidence type="ECO:0000256" key="1">
    <source>
        <dbReference type="ARBA" id="ARBA00004173"/>
    </source>
</evidence>
<accession>A0A8B8FYP2</accession>
<dbReference type="RefSeq" id="XP_025415917.1">
    <property type="nucleotide sequence ID" value="XM_025560132.1"/>
</dbReference>
<evidence type="ECO:0000256" key="9">
    <source>
        <dbReference type="ARBA" id="ARBA00023128"/>
    </source>
</evidence>
<evidence type="ECO:0000256" key="7">
    <source>
        <dbReference type="ARBA" id="ARBA00022946"/>
    </source>
</evidence>
<gene>
    <name evidence="14" type="primary">LOC112687432</name>
</gene>
<dbReference type="PANTHER" id="PTHR16276:SF1">
    <property type="entry name" value="SMALL RIBOSOMAL SUBUNIT PROTEIN MS39"/>
    <property type="match status" value="1"/>
</dbReference>
<dbReference type="GO" id="GO:0043024">
    <property type="term" value="F:ribosomal small subunit binding"/>
    <property type="evidence" value="ECO:0007669"/>
    <property type="project" value="InterPro"/>
</dbReference>
<name>A0A8B8FYP2_9HEMI</name>
<dbReference type="GO" id="GO:0005739">
    <property type="term" value="C:mitochondrion"/>
    <property type="evidence" value="ECO:0007669"/>
    <property type="project" value="UniProtKB-SubCell"/>
</dbReference>
<keyword evidence="7" id="KW-0809">Transit peptide</keyword>
<evidence type="ECO:0000256" key="5">
    <source>
        <dbReference type="ARBA" id="ARBA00022845"/>
    </source>
</evidence>
<proteinExistence type="inferred from homology"/>
<dbReference type="InterPro" id="IPR011990">
    <property type="entry name" value="TPR-like_helical_dom_sf"/>
</dbReference>
<keyword evidence="3" id="KW-0699">rRNA-binding</keyword>
<feature type="repeat" description="PPR" evidence="12">
    <location>
        <begin position="234"/>
        <end position="268"/>
    </location>
</feature>
<evidence type="ECO:0000256" key="2">
    <source>
        <dbReference type="ARBA" id="ARBA00008551"/>
    </source>
</evidence>
<keyword evidence="9" id="KW-0496">Mitochondrion</keyword>
<dbReference type="GO" id="GO:1990904">
    <property type="term" value="C:ribonucleoprotein complex"/>
    <property type="evidence" value="ECO:0007669"/>
    <property type="project" value="UniProtKB-KW"/>
</dbReference>
<dbReference type="InterPro" id="IPR002885">
    <property type="entry name" value="PPR_rpt"/>
</dbReference>
<dbReference type="GeneID" id="112687432"/>
<dbReference type="AlphaFoldDB" id="A0A8B8FYP2"/>
<dbReference type="Gene3D" id="1.25.40.10">
    <property type="entry name" value="Tetratricopeptide repeat domain"/>
    <property type="match status" value="1"/>
</dbReference>
<dbReference type="OrthoDB" id="185373at2759"/>
<evidence type="ECO:0000256" key="8">
    <source>
        <dbReference type="ARBA" id="ARBA00022980"/>
    </source>
</evidence>
<dbReference type="Proteomes" id="UP000694846">
    <property type="component" value="Unplaced"/>
</dbReference>
<keyword evidence="8" id="KW-0689">Ribosomal protein</keyword>
<evidence type="ECO:0000256" key="4">
    <source>
        <dbReference type="ARBA" id="ARBA00022737"/>
    </source>
</evidence>
<sequence>MLNCFRYINIYMLHRTTLLKKPSENIQIFRLTSTTSEKLPSNGDNINIPKYIHRSSTDILKAISSTIQRDPTAAHYKYHDDPYLIPVSNFQKRAYALSQESGRKAAHWIRNQHPDLFNHKVAFPPIEKFYPKVFYDESHELDENELKKVIEKGVVSDAITVYNLLSKNGIEISSDTQQALLELVCFYNNQDDIEEDWIEERWYTQVNKEREELRNTWKSNGFSNSLFSTIKSPNAHHYSTIIQGMSKYNQFEESYKLYKEACEKKLILSINSYNSAIRSAIYVKEGADHKWLHIQEILNQMNDLDVPMNLMTLNSILYVLTTMAISPESKKYALKTIAEAKKFNIEPCLSSFYYLIQIFCSDKKNKSTILVDILNLLEGKTLNIKDIADTNFFVAAMENCRYHLQNFSVALRVHSLLLTGNNYNLIGNSYKESVYYRHFFAILCQNESTELLMKYYNDLVPHIYIPEPSITEMIVKSINVSAAVEFYPKLWSDILMFDQADREPVIVELTNGMAQNLFPSFEQSVKEELGQLAGTIYDSIEERKETGKIKMSWTGSLLGNLIEVCLFGDNIQNATEIIMKLKNNENEIIGVPDSQNITNFLNYCINKNYFNEILICVEYILEVGLEVDLDILISKIIKSMVLSPMQRAHLSKLIGTEHYVEIESKTESVIS</sequence>
<dbReference type="GO" id="GO:0032543">
    <property type="term" value="P:mitochondrial translation"/>
    <property type="evidence" value="ECO:0007669"/>
    <property type="project" value="InterPro"/>
</dbReference>
<dbReference type="PROSITE" id="PS51375">
    <property type="entry name" value="PPR"/>
    <property type="match status" value="1"/>
</dbReference>
<keyword evidence="6" id="KW-0694">RNA-binding</keyword>
<dbReference type="GO" id="GO:0006417">
    <property type="term" value="P:regulation of translation"/>
    <property type="evidence" value="ECO:0007669"/>
    <property type="project" value="UniProtKB-KW"/>
</dbReference>
<keyword evidence="5" id="KW-0810">Translation regulation</keyword>
<dbReference type="InterPro" id="IPR037387">
    <property type="entry name" value="PTCD3"/>
</dbReference>
<dbReference type="PANTHER" id="PTHR16276">
    <property type="entry name" value="PENTATRICOPEPTIDE REPEAT DOMAIN-CONTAINING PROTEIN 3"/>
    <property type="match status" value="1"/>
</dbReference>
<evidence type="ECO:0000256" key="3">
    <source>
        <dbReference type="ARBA" id="ARBA00022730"/>
    </source>
</evidence>
<dbReference type="InterPro" id="IPR055063">
    <property type="entry name" value="Rib_mS39_PPR"/>
</dbReference>
<evidence type="ECO:0000256" key="6">
    <source>
        <dbReference type="ARBA" id="ARBA00022884"/>
    </source>
</evidence>
<dbReference type="Pfam" id="PF22330">
    <property type="entry name" value="Rib_mS39_PPR"/>
    <property type="match status" value="1"/>
</dbReference>
<comment type="subcellular location">
    <subcellularLocation>
        <location evidence="1">Mitochondrion</location>
    </subcellularLocation>
</comment>
<organism evidence="13 14">
    <name type="scientific">Sipha flava</name>
    <name type="common">yellow sugarcane aphid</name>
    <dbReference type="NCBI Taxonomy" id="143950"/>
    <lineage>
        <taxon>Eukaryota</taxon>
        <taxon>Metazoa</taxon>
        <taxon>Ecdysozoa</taxon>
        <taxon>Arthropoda</taxon>
        <taxon>Hexapoda</taxon>
        <taxon>Insecta</taxon>
        <taxon>Pterygota</taxon>
        <taxon>Neoptera</taxon>
        <taxon>Paraneoptera</taxon>
        <taxon>Hemiptera</taxon>
        <taxon>Sternorrhyncha</taxon>
        <taxon>Aphidomorpha</taxon>
        <taxon>Aphidoidea</taxon>
        <taxon>Aphididae</taxon>
        <taxon>Sipha</taxon>
    </lineage>
</organism>
<keyword evidence="13" id="KW-1185">Reference proteome</keyword>
<reference evidence="14" key="1">
    <citation type="submission" date="2025-08" db="UniProtKB">
        <authorList>
            <consortium name="RefSeq"/>
        </authorList>
    </citation>
    <scope>IDENTIFICATION</scope>
    <source>
        <tissue evidence="14">Whole body</tissue>
    </source>
</reference>
<evidence type="ECO:0000256" key="11">
    <source>
        <dbReference type="ARBA" id="ARBA00035134"/>
    </source>
</evidence>